<feature type="transmembrane region" description="Helical" evidence="2">
    <location>
        <begin position="230"/>
        <end position="255"/>
    </location>
</feature>
<feature type="transmembrane region" description="Helical" evidence="2">
    <location>
        <begin position="182"/>
        <end position="204"/>
    </location>
</feature>
<evidence type="ECO:0000313" key="4">
    <source>
        <dbReference type="Proteomes" id="UP000693946"/>
    </source>
</evidence>
<feature type="transmembrane region" description="Helical" evidence="2">
    <location>
        <begin position="35"/>
        <end position="58"/>
    </location>
</feature>
<feature type="transmembrane region" description="Helical" evidence="2">
    <location>
        <begin position="157"/>
        <end position="176"/>
    </location>
</feature>
<accession>A0AAV6QX05</accession>
<feature type="region of interest" description="Disordered" evidence="1">
    <location>
        <begin position="1"/>
        <end position="20"/>
    </location>
</feature>
<dbReference type="EMBL" id="JAGKHQ010000015">
    <property type="protein sequence ID" value="KAG7497663.1"/>
    <property type="molecule type" value="Genomic_DNA"/>
</dbReference>
<proteinExistence type="predicted"/>
<evidence type="ECO:0000313" key="3">
    <source>
        <dbReference type="EMBL" id="KAG7497663.1"/>
    </source>
</evidence>
<keyword evidence="4" id="KW-1185">Reference proteome</keyword>
<feature type="transmembrane region" description="Helical" evidence="2">
    <location>
        <begin position="121"/>
        <end position="145"/>
    </location>
</feature>
<feature type="transmembrane region" description="Helical" evidence="2">
    <location>
        <begin position="261"/>
        <end position="287"/>
    </location>
</feature>
<sequence>MNSAETSVNVNMSENASSNSCLRPPLASFRTQNCFLFFSTFSITNDLGLLLLFVLVLLLDCHQRRTQRCVSAVRDVVVVYNSMAMQLEELSGVAFFFFASYTKQPHLIWPASTIIGSGSHGQLLLHLLTCVECYVAVVHPVFFMGLRKKGVVKLRNMCLCCVWLLCGVGIIALHFAHSLKFMLFYISFTAFLLLAVALCSITVLRALRRPRPGEEVDGRTRRVDQSKQRAFRTIMTILTALLFKLVGTVSCAVLVSEGDKNIISCTPVMVIACFDVPGNMVLPVLYLHHTRKRQQQPRN</sequence>
<comment type="caution">
    <text evidence="3">The sequence shown here is derived from an EMBL/GenBank/DDBJ whole genome shotgun (WGS) entry which is preliminary data.</text>
</comment>
<gene>
    <name evidence="3" type="ORF">JOB18_041526</name>
</gene>
<keyword evidence="2" id="KW-1133">Transmembrane helix</keyword>
<reference evidence="3 4" key="1">
    <citation type="journal article" date="2021" name="Sci. Rep.">
        <title>Chromosome anchoring in Senegalese sole (Solea senegalensis) reveals sex-associated markers and genome rearrangements in flatfish.</title>
        <authorList>
            <person name="Guerrero-Cozar I."/>
            <person name="Gomez-Garrido J."/>
            <person name="Berbel C."/>
            <person name="Martinez-Blanch J.F."/>
            <person name="Alioto T."/>
            <person name="Claros M.G."/>
            <person name="Gagnaire P.A."/>
            <person name="Manchado M."/>
        </authorList>
    </citation>
    <scope>NUCLEOTIDE SEQUENCE [LARGE SCALE GENOMIC DNA]</scope>
    <source>
        <strain evidence="3">Sse05_10M</strain>
    </source>
</reference>
<organism evidence="3 4">
    <name type="scientific">Solea senegalensis</name>
    <name type="common">Senegalese sole</name>
    <dbReference type="NCBI Taxonomy" id="28829"/>
    <lineage>
        <taxon>Eukaryota</taxon>
        <taxon>Metazoa</taxon>
        <taxon>Chordata</taxon>
        <taxon>Craniata</taxon>
        <taxon>Vertebrata</taxon>
        <taxon>Euteleostomi</taxon>
        <taxon>Actinopterygii</taxon>
        <taxon>Neopterygii</taxon>
        <taxon>Teleostei</taxon>
        <taxon>Neoteleostei</taxon>
        <taxon>Acanthomorphata</taxon>
        <taxon>Carangaria</taxon>
        <taxon>Pleuronectiformes</taxon>
        <taxon>Pleuronectoidei</taxon>
        <taxon>Soleidae</taxon>
        <taxon>Solea</taxon>
    </lineage>
</organism>
<evidence type="ECO:0000256" key="1">
    <source>
        <dbReference type="SAM" id="MobiDB-lite"/>
    </source>
</evidence>
<dbReference type="AlphaFoldDB" id="A0AAV6QX05"/>
<evidence type="ECO:0000256" key="2">
    <source>
        <dbReference type="SAM" id="Phobius"/>
    </source>
</evidence>
<keyword evidence="2" id="KW-0472">Membrane</keyword>
<feature type="transmembrane region" description="Helical" evidence="2">
    <location>
        <begin position="78"/>
        <end position="101"/>
    </location>
</feature>
<evidence type="ECO:0008006" key="5">
    <source>
        <dbReference type="Google" id="ProtNLM"/>
    </source>
</evidence>
<keyword evidence="2" id="KW-0812">Transmembrane</keyword>
<dbReference type="Proteomes" id="UP000693946">
    <property type="component" value="Linkage Group LG3"/>
</dbReference>
<protein>
    <recommendedName>
        <fullName evidence="5">G-protein coupled receptors family 1 profile domain-containing protein</fullName>
    </recommendedName>
</protein>
<name>A0AAV6QX05_SOLSE</name>